<dbReference type="InterPro" id="IPR007927">
    <property type="entry name" value="DUF722"/>
</dbReference>
<dbReference type="Proteomes" id="UP000000362">
    <property type="component" value="Chromosome"/>
</dbReference>
<reference evidence="1 2" key="1">
    <citation type="journal article" date="2006" name="Proc. Natl. Acad. Sci. U.S.A.">
        <title>Comparative genomics of the lactic acid bacteria.</title>
        <authorList>
            <person name="Makarova K."/>
            <person name="Slesarev A."/>
            <person name="Wolf Y."/>
            <person name="Sorokin A."/>
            <person name="Mirkin B."/>
            <person name="Koonin E."/>
            <person name="Pavlov A."/>
            <person name="Pavlova N."/>
            <person name="Karamychev V."/>
            <person name="Polouchine N."/>
            <person name="Shakhova V."/>
            <person name="Grigoriev I."/>
            <person name="Lou Y."/>
            <person name="Rohksar D."/>
            <person name="Lucas S."/>
            <person name="Huang K."/>
            <person name="Goodstein D.M."/>
            <person name="Hawkins T."/>
            <person name="Plengvidhya V."/>
            <person name="Welker D."/>
            <person name="Hughes J."/>
            <person name="Goh Y."/>
            <person name="Benson A."/>
            <person name="Baldwin K."/>
            <person name="Lee J.H."/>
            <person name="Diaz-Muniz I."/>
            <person name="Dosti B."/>
            <person name="Smeianov V."/>
            <person name="Wechter W."/>
            <person name="Barabote R."/>
            <person name="Lorca G."/>
            <person name="Altermann E."/>
            <person name="Barrangou R."/>
            <person name="Ganesan B."/>
            <person name="Xie Y."/>
            <person name="Rawsthorne H."/>
            <person name="Tamir D."/>
            <person name="Parker C."/>
            <person name="Breidt F."/>
            <person name="Broadbent J."/>
            <person name="Hutkins R."/>
            <person name="O'Sullivan D."/>
            <person name="Steele J."/>
            <person name="Unlu G."/>
            <person name="Saier M."/>
            <person name="Klaenhammer T."/>
            <person name="Richardson P."/>
            <person name="Kozyavkin S."/>
            <person name="Weimer B."/>
            <person name="Mills D."/>
        </authorList>
    </citation>
    <scope>NUCLEOTIDE SEQUENCE [LARGE SCALE GENOMIC DNA]</scope>
    <source>
        <strain evidence="2">ATCC 8293 / DSM 20343 / BCRC 11652 / CCM 1803 / JCM 6124 / NCDO 523 / NBRC 100496 / NCIMB 8023 / NCTC 12954 / NRRL B-1118 / 37Y</strain>
    </source>
</reference>
<dbReference type="Pfam" id="PF05263">
    <property type="entry name" value="DUF722"/>
    <property type="match status" value="1"/>
</dbReference>
<dbReference type="SUPFAM" id="SSF88659">
    <property type="entry name" value="Sigma3 and sigma4 domains of RNA polymerase sigma factors"/>
    <property type="match status" value="1"/>
</dbReference>
<gene>
    <name evidence="1" type="ordered locus">LEUM_1662</name>
</gene>
<dbReference type="InterPro" id="IPR013324">
    <property type="entry name" value="RNA_pol_sigma_r3/r4-like"/>
</dbReference>
<name>Q03VL8_LEUMM</name>
<protein>
    <recommendedName>
        <fullName evidence="3">DUF722 domain-containing protein</fullName>
    </recommendedName>
</protein>
<proteinExistence type="predicted"/>
<dbReference type="KEGG" id="lme:LEUM_1662"/>
<dbReference type="EnsemblBacteria" id="ABJ62754">
    <property type="protein sequence ID" value="ABJ62754"/>
    <property type="gene ID" value="LEUM_1662"/>
</dbReference>
<dbReference type="GeneID" id="29576178"/>
<dbReference type="eggNOG" id="ENOG5032YZ1">
    <property type="taxonomic scope" value="Bacteria"/>
</dbReference>
<dbReference type="NCBIfam" id="TIGR01636">
    <property type="entry name" value="phage_rinA"/>
    <property type="match status" value="1"/>
</dbReference>
<dbReference type="RefSeq" id="WP_010292079.1">
    <property type="nucleotide sequence ID" value="NC_008531.1"/>
</dbReference>
<dbReference type="InterPro" id="IPR006523">
    <property type="entry name" value="RinA"/>
</dbReference>
<evidence type="ECO:0000313" key="1">
    <source>
        <dbReference type="EMBL" id="ABJ62754.1"/>
    </source>
</evidence>
<accession>Q03VL8</accession>
<evidence type="ECO:0000313" key="2">
    <source>
        <dbReference type="Proteomes" id="UP000000362"/>
    </source>
</evidence>
<sequence>MADRIDRYLSDYYSGVIDMQIKLRKIELQTPETVDENIGGGTAQNKENRVLDNQLIIEESDYALQSFIRDKWCMSNFLKILTEEERAMLSLRYDRRRKRSWSQVARMLSKSESQCHRDLQNIKQIYRKSVFAYQPVDNSE</sequence>
<dbReference type="EMBL" id="CP000414">
    <property type="protein sequence ID" value="ABJ62754.1"/>
    <property type="molecule type" value="Genomic_DNA"/>
</dbReference>
<keyword evidence="2" id="KW-1185">Reference proteome</keyword>
<evidence type="ECO:0008006" key="3">
    <source>
        <dbReference type="Google" id="ProtNLM"/>
    </source>
</evidence>
<dbReference type="AlphaFoldDB" id="Q03VL8"/>
<dbReference type="HOGENOM" id="CLU_132595_0_0_9"/>
<organism evidence="1 2">
    <name type="scientific">Leuconostoc mesenteroides subsp. mesenteroides (strain ATCC 8293 / DSM 20343 / BCRC 11652 / CCM 1803 / JCM 6124 / NCDO 523 / NBRC 100496 / NCIMB 8023 / NCTC 12954 / NRRL B-1118 / 37Y)</name>
    <dbReference type="NCBI Taxonomy" id="203120"/>
    <lineage>
        <taxon>Bacteria</taxon>
        <taxon>Bacillati</taxon>
        <taxon>Bacillota</taxon>
        <taxon>Bacilli</taxon>
        <taxon>Lactobacillales</taxon>
        <taxon>Lactobacillaceae</taxon>
        <taxon>Leuconostoc</taxon>
    </lineage>
</organism>